<feature type="compositionally biased region" description="Basic and acidic residues" evidence="1">
    <location>
        <begin position="54"/>
        <end position="64"/>
    </location>
</feature>
<feature type="compositionally biased region" description="Pro residues" evidence="1">
    <location>
        <begin position="284"/>
        <end position="294"/>
    </location>
</feature>
<reference evidence="2 3" key="1">
    <citation type="submission" date="2020-04" db="EMBL/GenBank/DDBJ databases">
        <title>Novel species.</title>
        <authorList>
            <person name="Teo W.F.A."/>
            <person name="Lipun K."/>
            <person name="Srisuk N."/>
            <person name="Duangmal K."/>
        </authorList>
    </citation>
    <scope>NUCLEOTIDE SEQUENCE [LARGE SCALE GENOMIC DNA]</scope>
    <source>
        <strain evidence="2 3">K13G38</strain>
    </source>
</reference>
<dbReference type="Proteomes" id="UP000715441">
    <property type="component" value="Unassembled WGS sequence"/>
</dbReference>
<evidence type="ECO:0000313" key="3">
    <source>
        <dbReference type="Proteomes" id="UP000715441"/>
    </source>
</evidence>
<accession>A0ABX1J4E3</accession>
<feature type="compositionally biased region" description="Polar residues" evidence="1">
    <location>
        <begin position="66"/>
        <end position="75"/>
    </location>
</feature>
<name>A0ABX1J4E3_9PSEU</name>
<dbReference type="RefSeq" id="WP_168513806.1">
    <property type="nucleotide sequence ID" value="NZ_JAAXLS010000004.1"/>
</dbReference>
<feature type="region of interest" description="Disordered" evidence="1">
    <location>
        <begin position="28"/>
        <end position="103"/>
    </location>
</feature>
<keyword evidence="3" id="KW-1185">Reference proteome</keyword>
<feature type="compositionally biased region" description="Low complexity" evidence="1">
    <location>
        <begin position="271"/>
        <end position="283"/>
    </location>
</feature>
<dbReference type="EMBL" id="JAAXLS010000004">
    <property type="protein sequence ID" value="NKQ53161.1"/>
    <property type="molecule type" value="Genomic_DNA"/>
</dbReference>
<organism evidence="2 3">
    <name type="scientific">Amycolatopsis acididurans</name>
    <dbReference type="NCBI Taxonomy" id="2724524"/>
    <lineage>
        <taxon>Bacteria</taxon>
        <taxon>Bacillati</taxon>
        <taxon>Actinomycetota</taxon>
        <taxon>Actinomycetes</taxon>
        <taxon>Pseudonocardiales</taxon>
        <taxon>Pseudonocardiaceae</taxon>
        <taxon>Amycolatopsis</taxon>
    </lineage>
</organism>
<feature type="region of interest" description="Disordered" evidence="1">
    <location>
        <begin position="224"/>
        <end position="324"/>
    </location>
</feature>
<comment type="caution">
    <text evidence="2">The sequence shown here is derived from an EMBL/GenBank/DDBJ whole genome shotgun (WGS) entry which is preliminary data.</text>
</comment>
<feature type="compositionally biased region" description="Low complexity" evidence="1">
    <location>
        <begin position="28"/>
        <end position="39"/>
    </location>
</feature>
<gene>
    <name evidence="2" type="ORF">HFP15_09730</name>
</gene>
<evidence type="ECO:0000256" key="1">
    <source>
        <dbReference type="SAM" id="MobiDB-lite"/>
    </source>
</evidence>
<protein>
    <submittedName>
        <fullName evidence="2">Uncharacterized protein</fullName>
    </submittedName>
</protein>
<feature type="compositionally biased region" description="Pro residues" evidence="1">
    <location>
        <begin position="40"/>
        <end position="50"/>
    </location>
</feature>
<proteinExistence type="predicted"/>
<feature type="compositionally biased region" description="Basic and acidic residues" evidence="1">
    <location>
        <begin position="295"/>
        <end position="324"/>
    </location>
</feature>
<evidence type="ECO:0000313" key="2">
    <source>
        <dbReference type="EMBL" id="NKQ53161.1"/>
    </source>
</evidence>
<sequence>MSTDRPGRKAAAAAAGLTAGVAAELAGTAATTGDTAHADPAPPAPAPEPAAPDQHPDGGTEGHTWHPTSENTTVTHGPDGSVGASTDTVWRPEGAPATPGADVPTIEEFEQIDVREDAFGNFIVDATERVVVHDHGHDKVYEDHQHLVVPGSGTPGGTDLDITEREHVVVHENRDGTISVDESNTLTVDTRPDAAGTGEIDVWQEEGVAFGHGQPGVGVNEQEQANIDDPFGGADTVHQDERSGSLSIVDKPAHDPAELAGPHVTVHTGAEPAPVVTPAATTPHQPPAPPQPPPEPHEQPETHHDAVEADPVPVHDHLDHAHGG</sequence>